<feature type="domain" description="Bacterial sugar transferase" evidence="8">
    <location>
        <begin position="279"/>
        <end position="462"/>
    </location>
</feature>
<proteinExistence type="inferred from homology"/>
<evidence type="ECO:0000256" key="1">
    <source>
        <dbReference type="ARBA" id="ARBA00004141"/>
    </source>
</evidence>
<feature type="transmembrane region" description="Helical" evidence="7">
    <location>
        <begin position="12"/>
        <end position="31"/>
    </location>
</feature>
<organism evidence="9 10">
    <name type="scientific">Massilia soli</name>
    <dbReference type="NCBI Taxonomy" id="2792854"/>
    <lineage>
        <taxon>Bacteria</taxon>
        <taxon>Pseudomonadati</taxon>
        <taxon>Pseudomonadota</taxon>
        <taxon>Betaproteobacteria</taxon>
        <taxon>Burkholderiales</taxon>
        <taxon>Oxalobacteraceae</taxon>
        <taxon>Telluria group</taxon>
        <taxon>Massilia</taxon>
    </lineage>
</organism>
<sequence>MLKISNHYVSKIVFVLLFVEVLVLVGAAYAGAAVRFLGLEDGGAVPGIDHFFMSALAFAAAIIFSMSAMGMYQLNFSEGLRNPFFNKLMPSFAIGFVLLTLLFYVAPEIQIGRGLLLVVFLIAGVGILVARTIFFKTSELRFLESRILFIGSGALAKECADLAMQDTSYHKYDIAGFIPMPQEDLLVPADRLMTMKEGHSLAWVAQSHNVKEIVVSVENRRSGFPIQELLDCKLQGIKVTDAATFFERETCQIRVDSLQPSWLVFGGGFDQSFVRAFMKRSFDLICSGAILLATFPVMMITALLIYIEDRGPIFYQQERVGKDGNSFNVLKFRSMGIHAEKGGQPQWAAQNDPRVTRVGNFIRKTRIDELPQILNVFKGEMSFVGPRPERPYFVEQLAEVVPYYNVRHSIKPGITGWAQVRYGYGSSAEDALQKLQYDLYYVKNNSLFLDILILIDTLKVVLFRSGR</sequence>
<feature type="transmembrane region" description="Helical" evidence="7">
    <location>
        <begin position="51"/>
        <end position="72"/>
    </location>
</feature>
<dbReference type="InterPro" id="IPR017475">
    <property type="entry name" value="EPS_sugar_tfrase"/>
</dbReference>
<keyword evidence="5 7" id="KW-1133">Transmembrane helix</keyword>
<dbReference type="NCBIfam" id="TIGR03013">
    <property type="entry name" value="EpsB_2"/>
    <property type="match status" value="1"/>
</dbReference>
<dbReference type="PANTHER" id="PTHR30576:SF21">
    <property type="entry name" value="UDP-GLUCOSE:UNDECAPRENYL-PHOSPHATE GLUCOSE-1-PHOSPHATE TRANSFERASE"/>
    <property type="match status" value="1"/>
</dbReference>
<evidence type="ECO:0000259" key="8">
    <source>
        <dbReference type="Pfam" id="PF02397"/>
    </source>
</evidence>
<keyword evidence="10" id="KW-1185">Reference proteome</keyword>
<evidence type="ECO:0000256" key="7">
    <source>
        <dbReference type="SAM" id="Phobius"/>
    </source>
</evidence>
<comment type="similarity">
    <text evidence="2">Belongs to the bacterial sugar transferase family.</text>
</comment>
<evidence type="ECO:0000256" key="2">
    <source>
        <dbReference type="ARBA" id="ARBA00006464"/>
    </source>
</evidence>
<keyword evidence="3" id="KW-0808">Transferase</keyword>
<dbReference type="InterPro" id="IPR003362">
    <property type="entry name" value="Bact_transf"/>
</dbReference>
<keyword evidence="6 7" id="KW-0472">Membrane</keyword>
<feature type="transmembrane region" description="Helical" evidence="7">
    <location>
        <begin position="111"/>
        <end position="134"/>
    </location>
</feature>
<dbReference type="Proteomes" id="UP000809349">
    <property type="component" value="Unassembled WGS sequence"/>
</dbReference>
<accession>A0ABS7SK52</accession>
<gene>
    <name evidence="9" type="ORF">I4X03_002305</name>
</gene>
<dbReference type="PANTHER" id="PTHR30576">
    <property type="entry name" value="COLANIC BIOSYNTHESIS UDP-GLUCOSE LIPID CARRIER TRANSFERASE"/>
    <property type="match status" value="1"/>
</dbReference>
<reference evidence="9 10" key="1">
    <citation type="submission" date="2021-01" db="EMBL/GenBank/DDBJ databases">
        <authorList>
            <person name="Ruan W."/>
            <person name="Khan S.A."/>
            <person name="Jeon C.O."/>
        </authorList>
    </citation>
    <scope>NUCLEOTIDE SEQUENCE [LARGE SCALE GENOMIC DNA]</scope>
    <source>
        <strain evidence="9 10">R798</strain>
    </source>
</reference>
<feature type="transmembrane region" description="Helical" evidence="7">
    <location>
        <begin position="284"/>
        <end position="307"/>
    </location>
</feature>
<evidence type="ECO:0000313" key="10">
    <source>
        <dbReference type="Proteomes" id="UP000809349"/>
    </source>
</evidence>
<dbReference type="NCBIfam" id="TIGR03025">
    <property type="entry name" value="EPS_sugtrans"/>
    <property type="match status" value="1"/>
</dbReference>
<evidence type="ECO:0000256" key="5">
    <source>
        <dbReference type="ARBA" id="ARBA00022989"/>
    </source>
</evidence>
<evidence type="ECO:0000256" key="4">
    <source>
        <dbReference type="ARBA" id="ARBA00022692"/>
    </source>
</evidence>
<evidence type="ECO:0000256" key="3">
    <source>
        <dbReference type="ARBA" id="ARBA00022679"/>
    </source>
</evidence>
<dbReference type="RefSeq" id="WP_223465001.1">
    <property type="nucleotide sequence ID" value="NZ_JAFBIL020000001.1"/>
</dbReference>
<feature type="transmembrane region" description="Helical" evidence="7">
    <location>
        <begin position="84"/>
        <end position="105"/>
    </location>
</feature>
<dbReference type="InterPro" id="IPR017464">
    <property type="entry name" value="Sugar_tfrase_EpsB_2"/>
</dbReference>
<evidence type="ECO:0000256" key="6">
    <source>
        <dbReference type="ARBA" id="ARBA00023136"/>
    </source>
</evidence>
<dbReference type="Pfam" id="PF02397">
    <property type="entry name" value="Bac_transf"/>
    <property type="match status" value="1"/>
</dbReference>
<protein>
    <submittedName>
        <fullName evidence="9">TIGR03013 family PEP-CTERM/XrtA system glycosyltransferase</fullName>
    </submittedName>
</protein>
<name>A0ABS7SK52_9BURK</name>
<keyword evidence="4 7" id="KW-0812">Transmembrane</keyword>
<reference evidence="9 10" key="2">
    <citation type="submission" date="2021-08" db="EMBL/GenBank/DDBJ databases">
        <title>Massilia sp. R798.</title>
        <authorList>
            <person name="Baek J.H."/>
            <person name="Jung H.S."/>
            <person name="Kim K.R."/>
            <person name="Jeon C.O."/>
        </authorList>
    </citation>
    <scope>NUCLEOTIDE SEQUENCE [LARGE SCALE GENOMIC DNA]</scope>
    <source>
        <strain evidence="9 10">R798</strain>
    </source>
</reference>
<comment type="subcellular location">
    <subcellularLocation>
        <location evidence="1">Membrane</location>
        <topology evidence="1">Multi-pass membrane protein</topology>
    </subcellularLocation>
</comment>
<evidence type="ECO:0000313" key="9">
    <source>
        <dbReference type="EMBL" id="MBZ2206087.1"/>
    </source>
</evidence>
<dbReference type="EMBL" id="JAFBIL020000001">
    <property type="protein sequence ID" value="MBZ2206087.1"/>
    <property type="molecule type" value="Genomic_DNA"/>
</dbReference>
<comment type="caution">
    <text evidence="9">The sequence shown here is derived from an EMBL/GenBank/DDBJ whole genome shotgun (WGS) entry which is preliminary data.</text>
</comment>